<dbReference type="Proteomes" id="UP000646946">
    <property type="component" value="Unassembled WGS sequence"/>
</dbReference>
<keyword evidence="1" id="KW-0812">Transmembrane</keyword>
<organism evidence="2 3">
    <name type="scientific">Candidatus Naiadarchaeum limnaeum</name>
    <dbReference type="NCBI Taxonomy" id="2756139"/>
    <lineage>
        <taxon>Archaea</taxon>
        <taxon>Candidatus Undinarchaeota</taxon>
        <taxon>Candidatus Undinarchaeia</taxon>
        <taxon>Candidatus Naiadarchaeales</taxon>
        <taxon>Candidatus Naiadarchaeaceae</taxon>
        <taxon>Candidatus Naiadarchaeum</taxon>
    </lineage>
</organism>
<evidence type="ECO:0000313" key="3">
    <source>
        <dbReference type="Proteomes" id="UP000646946"/>
    </source>
</evidence>
<keyword evidence="1" id="KW-1133">Transmembrane helix</keyword>
<evidence type="ECO:0000313" key="2">
    <source>
        <dbReference type="EMBL" id="HIK00836.1"/>
    </source>
</evidence>
<proteinExistence type="predicted"/>
<gene>
    <name evidence="2" type="ORF">H1016_04835</name>
</gene>
<accession>A0A832V2K7</accession>
<dbReference type="AlphaFoldDB" id="A0A832V2K7"/>
<feature type="transmembrane region" description="Helical" evidence="1">
    <location>
        <begin position="66"/>
        <end position="85"/>
    </location>
</feature>
<dbReference type="EMBL" id="DVAB01000039">
    <property type="protein sequence ID" value="HIK00836.1"/>
    <property type="molecule type" value="Genomic_DNA"/>
</dbReference>
<reference evidence="2 3" key="1">
    <citation type="journal article" name="Nat. Commun.">
        <title>Undinarchaeota illuminate DPANN phylogeny and the impact of gene transfer on archaeal evolution.</title>
        <authorList>
            <person name="Dombrowski N."/>
            <person name="Williams T.A."/>
            <person name="Sun J."/>
            <person name="Woodcroft B.J."/>
            <person name="Lee J.H."/>
            <person name="Minh B.Q."/>
            <person name="Rinke C."/>
            <person name="Spang A."/>
        </authorList>
    </citation>
    <scope>NUCLEOTIDE SEQUENCE [LARGE SCALE GENOMIC DNA]</scope>
    <source>
        <strain evidence="2">MAG_bin1129</strain>
    </source>
</reference>
<name>A0A832V2K7_9ARCH</name>
<keyword evidence="3" id="KW-1185">Reference proteome</keyword>
<keyword evidence="1" id="KW-0472">Membrane</keyword>
<comment type="caution">
    <text evidence="2">The sequence shown here is derived from an EMBL/GenBank/DDBJ whole genome shotgun (WGS) entry which is preliminary data.</text>
</comment>
<protein>
    <submittedName>
        <fullName evidence="2">Uncharacterized protein</fullName>
    </submittedName>
</protein>
<sequence>MTVGKMRRAHIVTLICLLISFSLAGLFAMNYKGGSLATGTAVGSTASTIEIQKAELSPEAVEKANLIGMGVILGAVVFVTALAFLRKPAPSDEFTQK</sequence>
<evidence type="ECO:0000256" key="1">
    <source>
        <dbReference type="SAM" id="Phobius"/>
    </source>
</evidence>